<keyword evidence="2" id="KW-0808">Transferase</keyword>
<dbReference type="InterPro" id="IPR051175">
    <property type="entry name" value="CLK_kinases"/>
</dbReference>
<keyword evidence="3 6" id="KW-0547">Nucleotide-binding</keyword>
<sequence>MWLRIKPSRLVTRSFSSLCREPLPLPPPGPPLACNEPVDEEICPGYNSGNFYPAQPGAVLADRYQILVKVGWGTSSTVWRLRYRHEPETLVALKITNTNSRTAGEERDIEDHIAKADPSHRGRALFRTSSECFEIAGPEGKHLCLAYEPMREPMWLYQKRFKDGRIPLPLVKTASLQAITKLTIRTGDLKLENIMMGFEDPAVASDFMGSAFDQPMQHKVDSTGRPIYRCHNDFGPLRTLRSIPKIADFGLSTRLDCSDDWGIYPIQPDHYRAPEVILGCGWRMGADIWNLGTLLWDVIEGKELFRQIHNAQGRYDAKLHLAEMIALLGPPPPELVTRYQSMLGFISARSLDPRQKARGYVAFPGKGERELLLLCQDDAYLASGREGNCARTGQASISPAKVGEQFLFSVKIETYQP</sequence>
<dbReference type="GO" id="GO:0005634">
    <property type="term" value="C:nucleus"/>
    <property type="evidence" value="ECO:0007669"/>
    <property type="project" value="TreeGrafter"/>
</dbReference>
<evidence type="ECO:0000256" key="1">
    <source>
        <dbReference type="ARBA" id="ARBA00022527"/>
    </source>
</evidence>
<keyword evidence="9" id="KW-1185">Reference proteome</keyword>
<feature type="domain" description="Protein kinase" evidence="7">
    <location>
        <begin position="64"/>
        <end position="372"/>
    </location>
</feature>
<evidence type="ECO:0000256" key="2">
    <source>
        <dbReference type="ARBA" id="ARBA00022679"/>
    </source>
</evidence>
<dbReference type="PROSITE" id="PS00107">
    <property type="entry name" value="PROTEIN_KINASE_ATP"/>
    <property type="match status" value="1"/>
</dbReference>
<keyword evidence="5 6" id="KW-0067">ATP-binding</keyword>
<dbReference type="Pfam" id="PF00069">
    <property type="entry name" value="Pkinase"/>
    <property type="match status" value="1"/>
</dbReference>
<dbReference type="GO" id="GO:0043484">
    <property type="term" value="P:regulation of RNA splicing"/>
    <property type="evidence" value="ECO:0007669"/>
    <property type="project" value="TreeGrafter"/>
</dbReference>
<dbReference type="PROSITE" id="PS50011">
    <property type="entry name" value="PROTEIN_KINASE_DOM"/>
    <property type="match status" value="1"/>
</dbReference>
<protein>
    <submittedName>
        <fullName evidence="8">Protein kinase domain-containing protein</fullName>
    </submittedName>
</protein>
<gene>
    <name evidence="8" type="ORF">MCYG_07917</name>
</gene>
<dbReference type="InterPro" id="IPR000719">
    <property type="entry name" value="Prot_kinase_dom"/>
</dbReference>
<evidence type="ECO:0000256" key="4">
    <source>
        <dbReference type="ARBA" id="ARBA00022777"/>
    </source>
</evidence>
<dbReference type="GeneID" id="9227626"/>
<dbReference type="eggNOG" id="KOG0671">
    <property type="taxonomic scope" value="Eukaryota"/>
</dbReference>
<proteinExistence type="predicted"/>
<organism evidence="8 9">
    <name type="scientific">Arthroderma otae (strain ATCC MYA-4605 / CBS 113480)</name>
    <name type="common">Microsporum canis</name>
    <dbReference type="NCBI Taxonomy" id="554155"/>
    <lineage>
        <taxon>Eukaryota</taxon>
        <taxon>Fungi</taxon>
        <taxon>Dikarya</taxon>
        <taxon>Ascomycota</taxon>
        <taxon>Pezizomycotina</taxon>
        <taxon>Eurotiomycetes</taxon>
        <taxon>Eurotiomycetidae</taxon>
        <taxon>Onygenales</taxon>
        <taxon>Arthrodermataceae</taxon>
        <taxon>Microsporum</taxon>
    </lineage>
</organism>
<dbReference type="GO" id="GO:0005524">
    <property type="term" value="F:ATP binding"/>
    <property type="evidence" value="ECO:0007669"/>
    <property type="project" value="UniProtKB-UniRule"/>
</dbReference>
<feature type="binding site" evidence="6">
    <location>
        <position position="94"/>
    </location>
    <ligand>
        <name>ATP</name>
        <dbReference type="ChEBI" id="CHEBI:30616"/>
    </ligand>
</feature>
<evidence type="ECO:0000256" key="6">
    <source>
        <dbReference type="PROSITE-ProRule" id="PRU10141"/>
    </source>
</evidence>
<reference evidence="9" key="1">
    <citation type="journal article" date="2012" name="MBio">
        <title>Comparative genome analysis of Trichophyton rubrum and related dermatophytes reveals candidate genes involved in infection.</title>
        <authorList>
            <person name="Martinez D.A."/>
            <person name="Oliver B.G."/>
            <person name="Graeser Y."/>
            <person name="Goldberg J.M."/>
            <person name="Li W."/>
            <person name="Martinez-Rossi N.M."/>
            <person name="Monod M."/>
            <person name="Shelest E."/>
            <person name="Barton R.C."/>
            <person name="Birch E."/>
            <person name="Brakhage A.A."/>
            <person name="Chen Z."/>
            <person name="Gurr S.J."/>
            <person name="Heiman D."/>
            <person name="Heitman J."/>
            <person name="Kosti I."/>
            <person name="Rossi A."/>
            <person name="Saif S."/>
            <person name="Samalova M."/>
            <person name="Saunders C.W."/>
            <person name="Shea T."/>
            <person name="Summerbell R.C."/>
            <person name="Xu J."/>
            <person name="Young S."/>
            <person name="Zeng Q."/>
            <person name="Birren B.W."/>
            <person name="Cuomo C.A."/>
            <person name="White T.C."/>
        </authorList>
    </citation>
    <scope>NUCLEOTIDE SEQUENCE [LARGE SCALE GENOMIC DNA]</scope>
    <source>
        <strain evidence="9">ATCC MYA-4605 / CBS 113480</strain>
    </source>
</reference>
<evidence type="ECO:0000256" key="5">
    <source>
        <dbReference type="ARBA" id="ARBA00022840"/>
    </source>
</evidence>
<dbReference type="STRING" id="554155.C5FXQ8"/>
<dbReference type="PANTHER" id="PTHR45646:SF11">
    <property type="entry name" value="SERINE_THREONINE-PROTEIN KINASE DOA"/>
    <property type="match status" value="1"/>
</dbReference>
<dbReference type="EMBL" id="DS995707">
    <property type="protein sequence ID" value="EEQ35098.1"/>
    <property type="molecule type" value="Genomic_DNA"/>
</dbReference>
<dbReference type="AlphaFoldDB" id="C5FXQ8"/>
<dbReference type="VEuPathDB" id="FungiDB:MCYG_07917"/>
<accession>C5FXQ8</accession>
<dbReference type="InterPro" id="IPR011009">
    <property type="entry name" value="Kinase-like_dom_sf"/>
</dbReference>
<evidence type="ECO:0000313" key="8">
    <source>
        <dbReference type="EMBL" id="EEQ35098.1"/>
    </source>
</evidence>
<evidence type="ECO:0000259" key="7">
    <source>
        <dbReference type="PROSITE" id="PS50011"/>
    </source>
</evidence>
<dbReference type="Gene3D" id="1.10.510.10">
    <property type="entry name" value="Transferase(Phosphotransferase) domain 1"/>
    <property type="match status" value="1"/>
</dbReference>
<dbReference type="SMART" id="SM00220">
    <property type="entry name" value="S_TKc"/>
    <property type="match status" value="1"/>
</dbReference>
<dbReference type="Proteomes" id="UP000002035">
    <property type="component" value="Unassembled WGS sequence"/>
</dbReference>
<dbReference type="PANTHER" id="PTHR45646">
    <property type="entry name" value="SERINE/THREONINE-PROTEIN KINASE DOA-RELATED"/>
    <property type="match status" value="1"/>
</dbReference>
<evidence type="ECO:0000256" key="3">
    <source>
        <dbReference type="ARBA" id="ARBA00022741"/>
    </source>
</evidence>
<evidence type="ECO:0000313" key="9">
    <source>
        <dbReference type="Proteomes" id="UP000002035"/>
    </source>
</evidence>
<dbReference type="RefSeq" id="XP_002844134.1">
    <property type="nucleotide sequence ID" value="XM_002844088.1"/>
</dbReference>
<keyword evidence="1" id="KW-0723">Serine/threonine-protein kinase</keyword>
<dbReference type="Gene3D" id="3.30.200.20">
    <property type="entry name" value="Phosphorylase Kinase, domain 1"/>
    <property type="match status" value="1"/>
</dbReference>
<dbReference type="HOGENOM" id="CLU_000288_81_1_1"/>
<dbReference type="OrthoDB" id="5979581at2759"/>
<name>C5FXQ8_ARTOC</name>
<dbReference type="GO" id="GO:0004674">
    <property type="term" value="F:protein serine/threonine kinase activity"/>
    <property type="evidence" value="ECO:0007669"/>
    <property type="project" value="UniProtKB-KW"/>
</dbReference>
<dbReference type="SUPFAM" id="SSF56112">
    <property type="entry name" value="Protein kinase-like (PK-like)"/>
    <property type="match status" value="1"/>
</dbReference>
<keyword evidence="4 8" id="KW-0418">Kinase</keyword>
<dbReference type="InterPro" id="IPR017441">
    <property type="entry name" value="Protein_kinase_ATP_BS"/>
</dbReference>